<proteinExistence type="predicted"/>
<name>A0A6G0VJE8_APHCR</name>
<gene>
    <name evidence="2" type="ORF">FWK35_00037809</name>
</gene>
<dbReference type="AlphaFoldDB" id="A0A6G0VJE8"/>
<dbReference type="Proteomes" id="UP000478052">
    <property type="component" value="Unassembled WGS sequence"/>
</dbReference>
<dbReference type="EMBL" id="VUJU01016256">
    <property type="protein sequence ID" value="KAF0689989.1"/>
    <property type="molecule type" value="Genomic_DNA"/>
</dbReference>
<dbReference type="InterPro" id="IPR032071">
    <property type="entry name" value="DUF4806"/>
</dbReference>
<sequence length="139" mass="16294">LKSYVVKTLTSLKYRIDGLETLTQTIHLNVEKIIDNYMSVTEHRSTVSYEDNMSLIDIDSYFPIKYYEELRNFETIISNLDIRRVLVSKLSLLISGSLGNSIRRILGRMFKDDLLQTYSLQGFKKKESFSELSCYRLIF</sequence>
<organism evidence="2 3">
    <name type="scientific">Aphis craccivora</name>
    <name type="common">Cowpea aphid</name>
    <dbReference type="NCBI Taxonomy" id="307492"/>
    <lineage>
        <taxon>Eukaryota</taxon>
        <taxon>Metazoa</taxon>
        <taxon>Ecdysozoa</taxon>
        <taxon>Arthropoda</taxon>
        <taxon>Hexapoda</taxon>
        <taxon>Insecta</taxon>
        <taxon>Pterygota</taxon>
        <taxon>Neoptera</taxon>
        <taxon>Paraneoptera</taxon>
        <taxon>Hemiptera</taxon>
        <taxon>Sternorrhyncha</taxon>
        <taxon>Aphidomorpha</taxon>
        <taxon>Aphidoidea</taxon>
        <taxon>Aphididae</taxon>
        <taxon>Aphidini</taxon>
        <taxon>Aphis</taxon>
        <taxon>Aphis</taxon>
    </lineage>
</organism>
<evidence type="ECO:0000259" key="1">
    <source>
        <dbReference type="Pfam" id="PF16064"/>
    </source>
</evidence>
<dbReference type="Pfam" id="PF16064">
    <property type="entry name" value="DUF4806"/>
    <property type="match status" value="1"/>
</dbReference>
<accession>A0A6G0VJE8</accession>
<dbReference type="OrthoDB" id="6609483at2759"/>
<protein>
    <submittedName>
        <fullName evidence="2">DUF4806 domain-containing protein</fullName>
    </submittedName>
</protein>
<evidence type="ECO:0000313" key="2">
    <source>
        <dbReference type="EMBL" id="KAF0689989.1"/>
    </source>
</evidence>
<comment type="caution">
    <text evidence="2">The sequence shown here is derived from an EMBL/GenBank/DDBJ whole genome shotgun (WGS) entry which is preliminary data.</text>
</comment>
<feature type="non-terminal residue" evidence="2">
    <location>
        <position position="139"/>
    </location>
</feature>
<feature type="non-terminal residue" evidence="2">
    <location>
        <position position="1"/>
    </location>
</feature>
<reference evidence="2 3" key="1">
    <citation type="submission" date="2019-08" db="EMBL/GenBank/DDBJ databases">
        <title>Whole genome of Aphis craccivora.</title>
        <authorList>
            <person name="Voronova N.V."/>
            <person name="Shulinski R.S."/>
            <person name="Bandarenka Y.V."/>
            <person name="Zhorov D.G."/>
            <person name="Warner D."/>
        </authorList>
    </citation>
    <scope>NUCLEOTIDE SEQUENCE [LARGE SCALE GENOMIC DNA]</scope>
    <source>
        <strain evidence="2">180601</strain>
        <tissue evidence="2">Whole Body</tissue>
    </source>
</reference>
<keyword evidence="3" id="KW-1185">Reference proteome</keyword>
<feature type="domain" description="DUF4806" evidence="1">
    <location>
        <begin position="61"/>
        <end position="131"/>
    </location>
</feature>
<evidence type="ECO:0000313" key="3">
    <source>
        <dbReference type="Proteomes" id="UP000478052"/>
    </source>
</evidence>